<protein>
    <recommendedName>
        <fullName evidence="3">Bh protein</fullName>
    </recommendedName>
</protein>
<gene>
    <name evidence="1" type="ORF">J2S25_003826</name>
</gene>
<name>A0ABU0G203_9BACI</name>
<dbReference type="EMBL" id="JAUSUN010000040">
    <property type="protein sequence ID" value="MDQ0415599.1"/>
    <property type="molecule type" value="Genomic_DNA"/>
</dbReference>
<evidence type="ECO:0000313" key="2">
    <source>
        <dbReference type="Proteomes" id="UP001242313"/>
    </source>
</evidence>
<dbReference type="Proteomes" id="UP001242313">
    <property type="component" value="Unassembled WGS sequence"/>
</dbReference>
<reference evidence="1 2" key="1">
    <citation type="submission" date="2023-07" db="EMBL/GenBank/DDBJ databases">
        <title>Genomic Encyclopedia of Type Strains, Phase IV (KMG-IV): sequencing the most valuable type-strain genomes for metagenomic binning, comparative biology and taxonomic classification.</title>
        <authorList>
            <person name="Goeker M."/>
        </authorList>
    </citation>
    <scope>NUCLEOTIDE SEQUENCE [LARGE SCALE GENOMIC DNA]</scope>
    <source>
        <strain evidence="1 2">DSM 19598</strain>
    </source>
</reference>
<keyword evidence="2" id="KW-1185">Reference proteome</keyword>
<sequence length="108" mass="12849">MNVKQMHGILYCSSCQDEVPHTITYINDKIKSVECDECNYTLSFNVDVMKEFYDEIYNKISTKPSRITEEYRANLSLFLKRLPVRIISKPYRVLRSLNTSRKIIKKYK</sequence>
<accession>A0ABU0G203</accession>
<comment type="caution">
    <text evidence="1">The sequence shown here is derived from an EMBL/GenBank/DDBJ whole genome shotgun (WGS) entry which is preliminary data.</text>
</comment>
<organism evidence="1 2">
    <name type="scientific">Mesobacillus stamsii</name>
    <dbReference type="NCBI Taxonomy" id="225347"/>
    <lineage>
        <taxon>Bacteria</taxon>
        <taxon>Bacillati</taxon>
        <taxon>Bacillota</taxon>
        <taxon>Bacilli</taxon>
        <taxon>Bacillales</taxon>
        <taxon>Bacillaceae</taxon>
        <taxon>Mesobacillus</taxon>
    </lineage>
</organism>
<evidence type="ECO:0000313" key="1">
    <source>
        <dbReference type="EMBL" id="MDQ0415599.1"/>
    </source>
</evidence>
<proteinExistence type="predicted"/>
<evidence type="ECO:0008006" key="3">
    <source>
        <dbReference type="Google" id="ProtNLM"/>
    </source>
</evidence>